<keyword evidence="3" id="KW-0227">DNA damage</keyword>
<dbReference type="InterPro" id="IPR016177">
    <property type="entry name" value="DNA-bd_dom_sf"/>
</dbReference>
<evidence type="ECO:0000256" key="9">
    <source>
        <dbReference type="ARBA" id="ARBA00062707"/>
    </source>
</evidence>
<feature type="region of interest" description="Disordered" evidence="13">
    <location>
        <begin position="131"/>
        <end position="173"/>
    </location>
</feature>
<feature type="compositionally biased region" description="Basic and acidic residues" evidence="13">
    <location>
        <begin position="241"/>
        <end position="251"/>
    </location>
</feature>
<dbReference type="InterPro" id="IPR045138">
    <property type="entry name" value="MeCP2/MBD4"/>
</dbReference>
<keyword evidence="2" id="KW-0597">Phosphoprotein</keyword>
<feature type="region of interest" description="Disordered" evidence="13">
    <location>
        <begin position="1"/>
        <end position="41"/>
    </location>
</feature>
<evidence type="ECO:0000256" key="3">
    <source>
        <dbReference type="ARBA" id="ARBA00022763"/>
    </source>
</evidence>
<evidence type="ECO:0000256" key="7">
    <source>
        <dbReference type="ARBA" id="ARBA00023242"/>
    </source>
</evidence>
<evidence type="ECO:0000256" key="8">
    <source>
        <dbReference type="ARBA" id="ARBA00055831"/>
    </source>
</evidence>
<evidence type="ECO:0000256" key="5">
    <source>
        <dbReference type="ARBA" id="ARBA00023125"/>
    </source>
</evidence>
<keyword evidence="4" id="KW-0378">Hydrolase</keyword>
<feature type="compositionally biased region" description="Basic and acidic residues" evidence="13">
    <location>
        <begin position="201"/>
        <end position="214"/>
    </location>
</feature>
<dbReference type="SUPFAM" id="SSF54171">
    <property type="entry name" value="DNA-binding domain"/>
    <property type="match status" value="1"/>
</dbReference>
<dbReference type="Proteomes" id="UP000824782">
    <property type="component" value="Unassembled WGS sequence"/>
</dbReference>
<evidence type="ECO:0000256" key="4">
    <source>
        <dbReference type="ARBA" id="ARBA00022801"/>
    </source>
</evidence>
<feature type="domain" description="MBD" evidence="14">
    <location>
        <begin position="56"/>
        <end position="127"/>
    </location>
</feature>
<keyword evidence="7" id="KW-0539">Nucleus</keyword>
<dbReference type="AlphaFoldDB" id="A0AAV6Z9L6"/>
<evidence type="ECO:0000256" key="1">
    <source>
        <dbReference type="ARBA" id="ARBA00004123"/>
    </source>
</evidence>
<evidence type="ECO:0000256" key="6">
    <source>
        <dbReference type="ARBA" id="ARBA00023204"/>
    </source>
</evidence>
<evidence type="ECO:0000256" key="11">
    <source>
        <dbReference type="ARBA" id="ARBA00076709"/>
    </source>
</evidence>
<dbReference type="EMBL" id="WNYA01001222">
    <property type="protein sequence ID" value="KAG8546154.1"/>
    <property type="molecule type" value="Genomic_DNA"/>
</dbReference>
<dbReference type="GO" id="GO:0016787">
    <property type="term" value="F:hydrolase activity"/>
    <property type="evidence" value="ECO:0007669"/>
    <property type="project" value="UniProtKB-KW"/>
</dbReference>
<dbReference type="GO" id="GO:0003677">
    <property type="term" value="F:DNA binding"/>
    <property type="evidence" value="ECO:0007669"/>
    <property type="project" value="UniProtKB-KW"/>
</dbReference>
<evidence type="ECO:0000256" key="2">
    <source>
        <dbReference type="ARBA" id="ARBA00022553"/>
    </source>
</evidence>
<dbReference type="PANTHER" id="PTHR15074:SF7">
    <property type="entry name" value="METHYL-CPG-BINDING DOMAIN PROTEIN 4"/>
    <property type="match status" value="1"/>
</dbReference>
<dbReference type="SUPFAM" id="SSF48150">
    <property type="entry name" value="DNA-glycosylase"/>
    <property type="match status" value="1"/>
</dbReference>
<protein>
    <recommendedName>
        <fullName evidence="10">Methyl-CpG-binding domain protein 4</fullName>
    </recommendedName>
    <alternativeName>
        <fullName evidence="11">Methyl-CpG-binding protein MBD4</fullName>
    </alternativeName>
    <alternativeName>
        <fullName evidence="12">Mismatch-specific DNA N-glycosylase</fullName>
    </alternativeName>
</protein>
<sequence length="439" mass="50181">MPKRDTDIASMRSRRSDTMSHDQLKRNMAAPVQDRVEDSDPMETKVLNTDTESHSEVRSPGLSETVPEGWKKVVTQRRSGKTAGKYDVLFVSPQGTKLRSKCALVKYLGINHVKMKLEDFDFSAPPRKLKRNEAAKDIAPVGTEKEEAEGSADIKSPLREPEAKPVYSGKVQDGDDNIFTVGEKVKNVKRVGRKRVRSLRRISERGLKDTDKVTRPRKHSVAKQEESGQNKYNKRVNSRKRNQESEADLKTDPQILVSRDSGKIEKSIDLTETNVTCSEKTQEMSVCNLQQTTDSDFHWESSDQDSIPRSQVDKRKTSPYFSKKALREAMEPPRRKTFSKWTPPRSPFNLVQETLFHDPWKLLIATIFLNKTSGKMAIPVLWTFLEKYPTPEVARTTDWKEMSELLQPLGLYELRAKTIVRFSGIQSSVIPRHRCQTSF</sequence>
<feature type="region of interest" description="Disordered" evidence="13">
    <location>
        <begin position="199"/>
        <end position="260"/>
    </location>
</feature>
<dbReference type="Pfam" id="PF01429">
    <property type="entry name" value="MBD"/>
    <property type="match status" value="1"/>
</dbReference>
<evidence type="ECO:0000256" key="13">
    <source>
        <dbReference type="SAM" id="MobiDB-lite"/>
    </source>
</evidence>
<evidence type="ECO:0000256" key="10">
    <source>
        <dbReference type="ARBA" id="ARBA00069821"/>
    </source>
</evidence>
<reference evidence="15" key="1">
    <citation type="thesis" date="2020" institute="ProQuest LLC" country="789 East Eisenhower Parkway, Ann Arbor, MI, USA">
        <title>Comparative Genomics and Chromosome Evolution.</title>
        <authorList>
            <person name="Mudd A.B."/>
        </authorList>
    </citation>
    <scope>NUCLEOTIDE SEQUENCE</scope>
    <source>
        <strain evidence="15">237g6f4</strain>
        <tissue evidence="15">Blood</tissue>
    </source>
</reference>
<dbReference type="InterPro" id="IPR011257">
    <property type="entry name" value="DNA_glycosylase"/>
</dbReference>
<keyword evidence="16" id="KW-1185">Reference proteome</keyword>
<keyword evidence="5" id="KW-0238">DNA-binding</keyword>
<accession>A0AAV6Z9L6</accession>
<keyword evidence="6" id="KW-0234">DNA repair</keyword>
<evidence type="ECO:0000313" key="16">
    <source>
        <dbReference type="Proteomes" id="UP000824782"/>
    </source>
</evidence>
<comment type="function">
    <text evidence="8">Mismatch-specific DNA N-glycosylase involved in DNA repair. Has thymine glycosylase activity and is specific for G:T mismatches within methylated and unmethylated CpG sites. Can also remove uracil or 5-fluorouracil in G:U mismatches. Has no lyase activity. Was first identified as methyl-CpG-binding protein.</text>
</comment>
<dbReference type="CDD" id="cd01396">
    <property type="entry name" value="MeCP2_MBD"/>
    <property type="match status" value="1"/>
</dbReference>
<evidence type="ECO:0000313" key="15">
    <source>
        <dbReference type="EMBL" id="KAG8546154.1"/>
    </source>
</evidence>
<dbReference type="GO" id="GO:0005634">
    <property type="term" value="C:nucleus"/>
    <property type="evidence" value="ECO:0007669"/>
    <property type="project" value="UniProtKB-SubCell"/>
</dbReference>
<dbReference type="InterPro" id="IPR001739">
    <property type="entry name" value="Methyl_CpG_DNA-bd"/>
</dbReference>
<dbReference type="GO" id="GO:0006281">
    <property type="term" value="P:DNA repair"/>
    <property type="evidence" value="ECO:0007669"/>
    <property type="project" value="UniProtKB-KW"/>
</dbReference>
<gene>
    <name evidence="15" type="ORF">GDO81_019674</name>
</gene>
<evidence type="ECO:0000256" key="12">
    <source>
        <dbReference type="ARBA" id="ARBA00083330"/>
    </source>
</evidence>
<evidence type="ECO:0000259" key="14">
    <source>
        <dbReference type="PROSITE" id="PS50982"/>
    </source>
</evidence>
<comment type="subunit">
    <text evidence="9">Interacts with MLH1.</text>
</comment>
<organism evidence="15 16">
    <name type="scientific">Engystomops pustulosus</name>
    <name type="common">Tungara frog</name>
    <name type="synonym">Physalaemus pustulosus</name>
    <dbReference type="NCBI Taxonomy" id="76066"/>
    <lineage>
        <taxon>Eukaryota</taxon>
        <taxon>Metazoa</taxon>
        <taxon>Chordata</taxon>
        <taxon>Craniata</taxon>
        <taxon>Vertebrata</taxon>
        <taxon>Euteleostomi</taxon>
        <taxon>Amphibia</taxon>
        <taxon>Batrachia</taxon>
        <taxon>Anura</taxon>
        <taxon>Neobatrachia</taxon>
        <taxon>Hyloidea</taxon>
        <taxon>Leptodactylidae</taxon>
        <taxon>Leiuperinae</taxon>
        <taxon>Engystomops</taxon>
    </lineage>
</organism>
<name>A0AAV6Z9L6_ENGPU</name>
<feature type="region of interest" description="Disordered" evidence="13">
    <location>
        <begin position="297"/>
        <end position="318"/>
    </location>
</feature>
<dbReference type="Gene3D" id="3.30.890.10">
    <property type="entry name" value="Methyl-cpg-binding Protein 2, Chain A"/>
    <property type="match status" value="1"/>
</dbReference>
<proteinExistence type="predicted"/>
<comment type="caution">
    <text evidence="15">The sequence shown here is derived from an EMBL/GenBank/DDBJ whole genome shotgun (WGS) entry which is preliminary data.</text>
</comment>
<dbReference type="PROSITE" id="PS50982">
    <property type="entry name" value="MBD"/>
    <property type="match status" value="1"/>
</dbReference>
<dbReference type="FunFam" id="1.10.340.30:FF:000051">
    <property type="entry name" value="Methyl-CpG-binding domain protein 4"/>
    <property type="match status" value="1"/>
</dbReference>
<dbReference type="Gene3D" id="1.10.340.30">
    <property type="entry name" value="Hypothetical protein, domain 2"/>
    <property type="match status" value="1"/>
</dbReference>
<feature type="compositionally biased region" description="Basic and acidic residues" evidence="13">
    <location>
        <begin position="14"/>
        <end position="25"/>
    </location>
</feature>
<dbReference type="PANTHER" id="PTHR15074">
    <property type="entry name" value="METHYL-CPG-BINDING PROTEIN"/>
    <property type="match status" value="1"/>
</dbReference>
<comment type="subcellular location">
    <subcellularLocation>
        <location evidence="1">Nucleus</location>
    </subcellularLocation>
</comment>
<dbReference type="SMART" id="SM00391">
    <property type="entry name" value="MBD"/>
    <property type="match status" value="1"/>
</dbReference>